<evidence type="ECO:0000256" key="1">
    <source>
        <dbReference type="SAM" id="Phobius"/>
    </source>
</evidence>
<keyword evidence="1" id="KW-0812">Transmembrane</keyword>
<accession>A0A1X0CNZ4</accession>
<protein>
    <recommendedName>
        <fullName evidence="4">Integral membrane protein</fullName>
    </recommendedName>
</protein>
<comment type="caution">
    <text evidence="2">The sequence shown here is derived from an EMBL/GenBank/DDBJ whole genome shotgun (WGS) entry which is preliminary data.</text>
</comment>
<feature type="transmembrane region" description="Helical" evidence="1">
    <location>
        <begin position="118"/>
        <end position="141"/>
    </location>
</feature>
<dbReference type="RefSeq" id="WP_083033906.1">
    <property type="nucleotide sequence ID" value="NZ_AP022618.1"/>
</dbReference>
<feature type="transmembrane region" description="Helical" evidence="1">
    <location>
        <begin position="53"/>
        <end position="70"/>
    </location>
</feature>
<dbReference type="OrthoDB" id="345818at2"/>
<keyword evidence="3" id="KW-1185">Reference proteome</keyword>
<sequence length="143" mass="15480">MAQHHLEFATALTVGAAGGIFLLALILGVWKYRQMATSPEHLAHPYVDIAHRAALMYSFATLLVAVFVEFSDWPSAINLTAAMVLVFFFVTAILAYIGHGIRRDTTNQYEHATPALHAGTVLLAIGEIGGFAVLLAGFLHAQF</sequence>
<name>A0A1X0CNZ4_9MYCO</name>
<reference evidence="2 3" key="1">
    <citation type="submission" date="2016-12" db="EMBL/GenBank/DDBJ databases">
        <title>The new phylogeny of genus Mycobacterium.</title>
        <authorList>
            <person name="Tortoli E."/>
            <person name="Trovato A."/>
            <person name="Cirillo D.M."/>
        </authorList>
    </citation>
    <scope>NUCLEOTIDE SEQUENCE [LARGE SCALE GENOMIC DNA]</scope>
    <source>
        <strain evidence="2 3">DSM 45130</strain>
    </source>
</reference>
<dbReference type="Proteomes" id="UP000192801">
    <property type="component" value="Unassembled WGS sequence"/>
</dbReference>
<dbReference type="EMBL" id="MVHS01000097">
    <property type="protein sequence ID" value="ORA61901.1"/>
    <property type="molecule type" value="Genomic_DNA"/>
</dbReference>
<evidence type="ECO:0000313" key="3">
    <source>
        <dbReference type="Proteomes" id="UP000192801"/>
    </source>
</evidence>
<feature type="transmembrane region" description="Helical" evidence="1">
    <location>
        <begin position="76"/>
        <end position="97"/>
    </location>
</feature>
<keyword evidence="1" id="KW-1133">Transmembrane helix</keyword>
<feature type="transmembrane region" description="Helical" evidence="1">
    <location>
        <begin position="12"/>
        <end position="32"/>
    </location>
</feature>
<dbReference type="STRING" id="444597.BST26_21095"/>
<evidence type="ECO:0000313" key="2">
    <source>
        <dbReference type="EMBL" id="ORA61901.1"/>
    </source>
</evidence>
<dbReference type="AlphaFoldDB" id="A0A1X0CNZ4"/>
<gene>
    <name evidence="2" type="ORF">BST26_21095</name>
</gene>
<organism evidence="2 3">
    <name type="scientific">Mycolicibacterium insubricum</name>
    <dbReference type="NCBI Taxonomy" id="444597"/>
    <lineage>
        <taxon>Bacteria</taxon>
        <taxon>Bacillati</taxon>
        <taxon>Actinomycetota</taxon>
        <taxon>Actinomycetes</taxon>
        <taxon>Mycobacteriales</taxon>
        <taxon>Mycobacteriaceae</taxon>
        <taxon>Mycolicibacterium</taxon>
    </lineage>
</organism>
<keyword evidence="1" id="KW-0472">Membrane</keyword>
<proteinExistence type="predicted"/>
<evidence type="ECO:0008006" key="4">
    <source>
        <dbReference type="Google" id="ProtNLM"/>
    </source>
</evidence>